<dbReference type="PANTHER" id="PTHR30465:SF0">
    <property type="entry name" value="OLIGOPEPTIDE TRANSPORT SYSTEM PERMEASE PROTEIN APPB"/>
    <property type="match status" value="1"/>
</dbReference>
<feature type="transmembrane region" description="Helical" evidence="7">
    <location>
        <begin position="17"/>
        <end position="37"/>
    </location>
</feature>
<evidence type="ECO:0000313" key="9">
    <source>
        <dbReference type="EMBL" id="QPC46513.1"/>
    </source>
</evidence>
<evidence type="ECO:0000256" key="4">
    <source>
        <dbReference type="ARBA" id="ARBA00022692"/>
    </source>
</evidence>
<dbReference type="InterPro" id="IPR035906">
    <property type="entry name" value="MetI-like_sf"/>
</dbReference>
<dbReference type="Pfam" id="PF00528">
    <property type="entry name" value="BPD_transp_1"/>
    <property type="match status" value="1"/>
</dbReference>
<evidence type="ECO:0000256" key="7">
    <source>
        <dbReference type="RuleBase" id="RU363032"/>
    </source>
</evidence>
<keyword evidence="5 7" id="KW-1133">Transmembrane helix</keyword>
<dbReference type="PANTHER" id="PTHR30465">
    <property type="entry name" value="INNER MEMBRANE ABC TRANSPORTER"/>
    <property type="match status" value="1"/>
</dbReference>
<protein>
    <submittedName>
        <fullName evidence="9">ABC transporter permease subunit</fullName>
    </submittedName>
</protein>
<dbReference type="Gene3D" id="1.10.3720.10">
    <property type="entry name" value="MetI-like"/>
    <property type="match status" value="1"/>
</dbReference>
<keyword evidence="4 7" id="KW-0812">Transmembrane</keyword>
<dbReference type="GO" id="GO:0055085">
    <property type="term" value="P:transmembrane transport"/>
    <property type="evidence" value="ECO:0007669"/>
    <property type="project" value="InterPro"/>
</dbReference>
<keyword evidence="10" id="KW-1185">Reference proteome</keyword>
<accession>A0A7S8CB19</accession>
<reference evidence="9 10" key="1">
    <citation type="submission" date="2019-07" db="EMBL/GenBank/DDBJ databases">
        <title>Genome sequence of 2 isolates from Red Sea Mangroves.</title>
        <authorList>
            <person name="Sefrji F."/>
            <person name="Michoud G."/>
            <person name="Merlino G."/>
            <person name="Daffonchio D."/>
        </authorList>
    </citation>
    <scope>NUCLEOTIDE SEQUENCE [LARGE SCALE GENOMIC DNA]</scope>
    <source>
        <strain evidence="9 10">R1DC41</strain>
    </source>
</reference>
<evidence type="ECO:0000256" key="2">
    <source>
        <dbReference type="ARBA" id="ARBA00022448"/>
    </source>
</evidence>
<dbReference type="SUPFAM" id="SSF161098">
    <property type="entry name" value="MetI-like"/>
    <property type="match status" value="1"/>
</dbReference>
<dbReference type="InterPro" id="IPR000515">
    <property type="entry name" value="MetI-like"/>
</dbReference>
<comment type="subcellular location">
    <subcellularLocation>
        <location evidence="1 7">Cell membrane</location>
        <topology evidence="1 7">Multi-pass membrane protein</topology>
    </subcellularLocation>
</comment>
<keyword evidence="2 7" id="KW-0813">Transport</keyword>
<keyword evidence="6 7" id="KW-0472">Membrane</keyword>
<dbReference type="EMBL" id="CP049742">
    <property type="protein sequence ID" value="QPC46513.1"/>
    <property type="molecule type" value="Genomic_DNA"/>
</dbReference>
<dbReference type="CDD" id="cd06261">
    <property type="entry name" value="TM_PBP2"/>
    <property type="match status" value="1"/>
</dbReference>
<gene>
    <name evidence="9" type="ORF">G8O30_05800</name>
</gene>
<dbReference type="KEGG" id="mcui:G8O30_05800"/>
<feature type="domain" description="ABC transmembrane type-1" evidence="8">
    <location>
        <begin position="89"/>
        <end position="295"/>
    </location>
</feature>
<feature type="transmembrane region" description="Helical" evidence="7">
    <location>
        <begin position="129"/>
        <end position="149"/>
    </location>
</feature>
<evidence type="ECO:0000256" key="5">
    <source>
        <dbReference type="ARBA" id="ARBA00022989"/>
    </source>
</evidence>
<evidence type="ECO:0000256" key="3">
    <source>
        <dbReference type="ARBA" id="ARBA00022475"/>
    </source>
</evidence>
<sequence>MKGAVGTLMIHAVFRQLVIYVVVLLSIVTIALLPLAITPNVVNYQLVWDISWSVYSEEWKNWWIRLFSLEGLGTTSVGTTVVQSVLFYVKRSLSIIIPALLLSLCVGMLLGVGIYRWVGQRAPSITRKILSTILYSLPDFFIFIGLQVILLQLYTNGWSFLDLYGHESWYNAILPVFALCIFPISYLAKVVMEELGRESKQDYTRTARAKGTKERWVISRHMLRNTLRTITVHSVAVCSMILSSLPIIEMLSNYNGAGYHLMETIARNESFLVIGYLLAFFCIMVVMTWFISTVYYLLMKEWIIPSFRSSTYYVERGGEMHVE</sequence>
<keyword evidence="3" id="KW-1003">Cell membrane</keyword>
<organism evidence="9 10">
    <name type="scientific">Mangrovibacillus cuniculi</name>
    <dbReference type="NCBI Taxonomy" id="2593652"/>
    <lineage>
        <taxon>Bacteria</taxon>
        <taxon>Bacillati</taxon>
        <taxon>Bacillota</taxon>
        <taxon>Bacilli</taxon>
        <taxon>Bacillales</taxon>
        <taxon>Bacillaceae</taxon>
        <taxon>Mangrovibacillus</taxon>
    </lineage>
</organism>
<feature type="transmembrane region" description="Helical" evidence="7">
    <location>
        <begin position="230"/>
        <end position="251"/>
    </location>
</feature>
<name>A0A7S8CB19_9BACI</name>
<evidence type="ECO:0000256" key="6">
    <source>
        <dbReference type="ARBA" id="ARBA00023136"/>
    </source>
</evidence>
<feature type="transmembrane region" description="Helical" evidence="7">
    <location>
        <begin position="95"/>
        <end position="117"/>
    </location>
</feature>
<evidence type="ECO:0000256" key="1">
    <source>
        <dbReference type="ARBA" id="ARBA00004651"/>
    </source>
</evidence>
<dbReference type="PROSITE" id="PS50928">
    <property type="entry name" value="ABC_TM1"/>
    <property type="match status" value="1"/>
</dbReference>
<dbReference type="AlphaFoldDB" id="A0A7S8CB19"/>
<evidence type="ECO:0000313" key="10">
    <source>
        <dbReference type="Proteomes" id="UP000593626"/>
    </source>
</evidence>
<dbReference type="GO" id="GO:0005886">
    <property type="term" value="C:plasma membrane"/>
    <property type="evidence" value="ECO:0007669"/>
    <property type="project" value="UniProtKB-SubCell"/>
</dbReference>
<proteinExistence type="inferred from homology"/>
<feature type="transmembrane region" description="Helical" evidence="7">
    <location>
        <begin position="169"/>
        <end position="188"/>
    </location>
</feature>
<dbReference type="RefSeq" id="WP_239674034.1">
    <property type="nucleotide sequence ID" value="NZ_CP049742.1"/>
</dbReference>
<feature type="transmembrane region" description="Helical" evidence="7">
    <location>
        <begin position="271"/>
        <end position="298"/>
    </location>
</feature>
<evidence type="ECO:0000259" key="8">
    <source>
        <dbReference type="PROSITE" id="PS50928"/>
    </source>
</evidence>
<comment type="similarity">
    <text evidence="7">Belongs to the binding-protein-dependent transport system permease family.</text>
</comment>
<dbReference type="Proteomes" id="UP000593626">
    <property type="component" value="Chromosome"/>
</dbReference>